<keyword evidence="1" id="KW-0812">Transmembrane</keyword>
<feature type="transmembrane region" description="Helical" evidence="1">
    <location>
        <begin position="36"/>
        <end position="56"/>
    </location>
</feature>
<dbReference type="GO" id="GO:0004519">
    <property type="term" value="F:endonuclease activity"/>
    <property type="evidence" value="ECO:0007669"/>
    <property type="project" value="InterPro"/>
</dbReference>
<gene>
    <name evidence="3" type="ORF">ASZ90_006560</name>
</gene>
<dbReference type="InterPro" id="IPR003615">
    <property type="entry name" value="HNH_nuc"/>
</dbReference>
<evidence type="ECO:0000256" key="1">
    <source>
        <dbReference type="SAM" id="Phobius"/>
    </source>
</evidence>
<accession>A0A0W8FS79</accession>
<protein>
    <recommendedName>
        <fullName evidence="2">HNH nuclease domain-containing protein</fullName>
    </recommendedName>
</protein>
<dbReference type="InterPro" id="IPR002711">
    <property type="entry name" value="HNH"/>
</dbReference>
<organism evidence="3">
    <name type="scientific">hydrocarbon metagenome</name>
    <dbReference type="NCBI Taxonomy" id="938273"/>
    <lineage>
        <taxon>unclassified sequences</taxon>
        <taxon>metagenomes</taxon>
        <taxon>ecological metagenomes</taxon>
    </lineage>
</organism>
<evidence type="ECO:0000259" key="2">
    <source>
        <dbReference type="SMART" id="SM00507"/>
    </source>
</evidence>
<dbReference type="EMBL" id="LNQE01000892">
    <property type="protein sequence ID" value="KUG23649.1"/>
    <property type="molecule type" value="Genomic_DNA"/>
</dbReference>
<proteinExistence type="predicted"/>
<dbReference type="SMART" id="SM00507">
    <property type="entry name" value="HNHc"/>
    <property type="match status" value="1"/>
</dbReference>
<keyword evidence="1" id="KW-1133">Transmembrane helix</keyword>
<name>A0A0W8FS79_9ZZZZ</name>
<reference evidence="3" key="1">
    <citation type="journal article" date="2015" name="Proc. Natl. Acad. Sci. U.S.A.">
        <title>Networks of energetic and metabolic interactions define dynamics in microbial communities.</title>
        <authorList>
            <person name="Embree M."/>
            <person name="Liu J.K."/>
            <person name="Al-Bassam M.M."/>
            <person name="Zengler K."/>
        </authorList>
    </citation>
    <scope>NUCLEOTIDE SEQUENCE</scope>
</reference>
<dbReference type="AlphaFoldDB" id="A0A0W8FS79"/>
<dbReference type="CDD" id="cd00085">
    <property type="entry name" value="HNHc"/>
    <property type="match status" value="1"/>
</dbReference>
<evidence type="ECO:0000313" key="3">
    <source>
        <dbReference type="EMBL" id="KUG23649.1"/>
    </source>
</evidence>
<dbReference type="Gene3D" id="1.10.30.50">
    <property type="match status" value="1"/>
</dbReference>
<feature type="domain" description="HNH nuclease" evidence="2">
    <location>
        <begin position="142"/>
        <end position="195"/>
    </location>
</feature>
<sequence length="259" mass="29696">MNKNIPTDFPKIWPYNKEFSEHITKAISLRENPSMVFGYGILMVIVGFCGMFIFGFFSAHSFAQLFALVIPIGVVLAIVGNKHHKKEFTNLMNDVKAQVEKEIIILKSKAMVIPKYEEADDKTNLAIMQAEAGKHYTSNWLWVRNKMLQRDGYVCCCCGRKVQIAESVAHHIAAFSEGGKTEFSNLVTICVECHSLIHPWLNPRLNIFWINYERGRVYCWKCRSRLDTPQARIMICSDCGWIYHIDDSACGCNYPQLEN</sequence>
<comment type="caution">
    <text evidence="3">The sequence shown here is derived from an EMBL/GenBank/DDBJ whole genome shotgun (WGS) entry which is preliminary data.</text>
</comment>
<dbReference type="GO" id="GO:0008270">
    <property type="term" value="F:zinc ion binding"/>
    <property type="evidence" value="ECO:0007669"/>
    <property type="project" value="InterPro"/>
</dbReference>
<keyword evidence="1" id="KW-0472">Membrane</keyword>
<dbReference type="GO" id="GO:0003676">
    <property type="term" value="F:nucleic acid binding"/>
    <property type="evidence" value="ECO:0007669"/>
    <property type="project" value="InterPro"/>
</dbReference>
<dbReference type="Pfam" id="PF01844">
    <property type="entry name" value="HNH"/>
    <property type="match status" value="1"/>
</dbReference>
<feature type="transmembrane region" description="Helical" evidence="1">
    <location>
        <begin position="62"/>
        <end position="80"/>
    </location>
</feature>